<keyword evidence="2" id="KW-1185">Reference proteome</keyword>
<reference evidence="1" key="1">
    <citation type="submission" date="2021-03" db="EMBL/GenBank/DDBJ databases">
        <authorList>
            <person name="Bekaert M."/>
        </authorList>
    </citation>
    <scope>NUCLEOTIDE SEQUENCE</scope>
</reference>
<gene>
    <name evidence="1" type="ORF">MEDL_49596</name>
</gene>
<dbReference type="EMBL" id="CAJPWZ010002376">
    <property type="protein sequence ID" value="CAG2237124.1"/>
    <property type="molecule type" value="Genomic_DNA"/>
</dbReference>
<evidence type="ECO:0000313" key="2">
    <source>
        <dbReference type="Proteomes" id="UP000683360"/>
    </source>
</evidence>
<evidence type="ECO:0000313" key="1">
    <source>
        <dbReference type="EMBL" id="CAG2237124.1"/>
    </source>
</evidence>
<protein>
    <submittedName>
        <fullName evidence="1">Uncharacterized protein</fullName>
    </submittedName>
</protein>
<accession>A0A8S3U0H3</accession>
<dbReference type="Proteomes" id="UP000683360">
    <property type="component" value="Unassembled WGS sequence"/>
</dbReference>
<comment type="caution">
    <text evidence="1">The sequence shown here is derived from an EMBL/GenBank/DDBJ whole genome shotgun (WGS) entry which is preliminary data.</text>
</comment>
<sequence length="349" mass="39862">MDSIDDLVKKNFNKENYITCKNCQTLNDKLKRVCIGCGEREGIKEAKAIQKDKKKSSQPKKEMIQKIVFEHDKEKTDMKDTTEVHSEFAQFYHVTSTHQGKHEFFFTDPVVCNPNSSLSVARVLRKIGEENDILRYGGRKRHWTFICCDGLPYMIIRKLKQEAVICKNTLLENIKDRSLSVLGLSSSKSGTHSLGIDDAVLAFRVLLRKTNYLGKPTDQTSISGMALDEGLIGFTEAALGKRIHIIKTEFLGLPLQPEHYIFRHPVPVTPFEREKLYSTSNMTIKELQDEILKLMMSPPVPQFEMHYCRTFVVGTSWFQQQPAVMRFNQFLLGPPRSPPSMQSGVENGQ</sequence>
<name>A0A8S3U0H3_MYTED</name>
<dbReference type="OrthoDB" id="6146739at2759"/>
<dbReference type="AlphaFoldDB" id="A0A8S3U0H3"/>
<organism evidence="1 2">
    <name type="scientific">Mytilus edulis</name>
    <name type="common">Blue mussel</name>
    <dbReference type="NCBI Taxonomy" id="6550"/>
    <lineage>
        <taxon>Eukaryota</taxon>
        <taxon>Metazoa</taxon>
        <taxon>Spiralia</taxon>
        <taxon>Lophotrochozoa</taxon>
        <taxon>Mollusca</taxon>
        <taxon>Bivalvia</taxon>
        <taxon>Autobranchia</taxon>
        <taxon>Pteriomorphia</taxon>
        <taxon>Mytilida</taxon>
        <taxon>Mytiloidea</taxon>
        <taxon>Mytilidae</taxon>
        <taxon>Mytilinae</taxon>
        <taxon>Mytilus</taxon>
    </lineage>
</organism>
<proteinExistence type="predicted"/>